<name>A0A0S7Y7M2_UNCSA</name>
<evidence type="ECO:0000256" key="3">
    <source>
        <dbReference type="ARBA" id="ARBA00022723"/>
    </source>
</evidence>
<evidence type="ECO:0000256" key="8">
    <source>
        <dbReference type="HAMAP-Rule" id="MF_00101"/>
    </source>
</evidence>
<organism evidence="10 11">
    <name type="scientific">candidate division WOR-1 bacterium DG_54_3</name>
    <dbReference type="NCBI Taxonomy" id="1703775"/>
    <lineage>
        <taxon>Bacteria</taxon>
        <taxon>Bacillati</taxon>
        <taxon>Saganbacteria</taxon>
    </lineage>
</organism>
<keyword evidence="6 8" id="KW-0443">Lipid metabolism</keyword>
<keyword evidence="4 8" id="KW-0276">Fatty acid metabolism</keyword>
<comment type="catalytic activity">
    <reaction evidence="8">
        <text>apo-[ACP] + CoA = holo-[ACP] + adenosine 3',5'-bisphosphate + H(+)</text>
        <dbReference type="Rhea" id="RHEA:12068"/>
        <dbReference type="Rhea" id="RHEA-COMP:9685"/>
        <dbReference type="Rhea" id="RHEA-COMP:9690"/>
        <dbReference type="ChEBI" id="CHEBI:15378"/>
        <dbReference type="ChEBI" id="CHEBI:29999"/>
        <dbReference type="ChEBI" id="CHEBI:57287"/>
        <dbReference type="ChEBI" id="CHEBI:58343"/>
        <dbReference type="ChEBI" id="CHEBI:64479"/>
        <dbReference type="EC" id="2.7.8.7"/>
    </reaction>
</comment>
<sequence length="122" mass="13780">MVNSLGIDIVEVKRVKRLVDRWGDRFLHRVFTPWEISYCKSKSSPEQSLAARFAAKEAILKAIGTGLSQGIRWTSMEIVNDKNGRPGVKLGKRIKDKIKNKKILISMSHTKEYAVAQAILVD</sequence>
<comment type="subcellular location">
    <subcellularLocation>
        <location evidence="8">Cytoplasm</location>
    </subcellularLocation>
</comment>
<feature type="binding site" evidence="8">
    <location>
        <position position="57"/>
    </location>
    <ligand>
        <name>Mg(2+)</name>
        <dbReference type="ChEBI" id="CHEBI:18420"/>
    </ligand>
</feature>
<dbReference type="InterPro" id="IPR002582">
    <property type="entry name" value="ACPS"/>
</dbReference>
<feature type="binding site" evidence="8">
    <location>
        <position position="8"/>
    </location>
    <ligand>
        <name>Mg(2+)</name>
        <dbReference type="ChEBI" id="CHEBI:18420"/>
    </ligand>
</feature>
<dbReference type="EC" id="2.7.8.7" evidence="8"/>
<dbReference type="PATRIC" id="fig|1703775.3.peg.165"/>
<dbReference type="EMBL" id="LIZX01000008">
    <property type="protein sequence ID" value="KPJ70092.1"/>
    <property type="molecule type" value="Genomic_DNA"/>
</dbReference>
<accession>A0A0S7Y7M2</accession>
<evidence type="ECO:0000256" key="5">
    <source>
        <dbReference type="ARBA" id="ARBA00022842"/>
    </source>
</evidence>
<dbReference type="Pfam" id="PF01648">
    <property type="entry name" value="ACPS"/>
    <property type="match status" value="1"/>
</dbReference>
<keyword evidence="1 8" id="KW-0444">Lipid biosynthesis</keyword>
<evidence type="ECO:0000313" key="10">
    <source>
        <dbReference type="EMBL" id="KPJ70092.1"/>
    </source>
</evidence>
<keyword evidence="3 8" id="KW-0479">Metal-binding</keyword>
<evidence type="ECO:0000259" key="9">
    <source>
        <dbReference type="Pfam" id="PF01648"/>
    </source>
</evidence>
<dbReference type="GO" id="GO:0008897">
    <property type="term" value="F:holo-[acyl-carrier-protein] synthase activity"/>
    <property type="evidence" value="ECO:0007669"/>
    <property type="project" value="UniProtKB-UniRule"/>
</dbReference>
<keyword evidence="8" id="KW-0963">Cytoplasm</keyword>
<dbReference type="Proteomes" id="UP000051861">
    <property type="component" value="Unassembled WGS sequence"/>
</dbReference>
<evidence type="ECO:0000256" key="2">
    <source>
        <dbReference type="ARBA" id="ARBA00022679"/>
    </source>
</evidence>
<dbReference type="SUPFAM" id="SSF56214">
    <property type="entry name" value="4'-phosphopantetheinyl transferase"/>
    <property type="match status" value="1"/>
</dbReference>
<keyword evidence="7 8" id="KW-0275">Fatty acid biosynthesis</keyword>
<proteinExistence type="inferred from homology"/>
<dbReference type="NCBIfam" id="TIGR00516">
    <property type="entry name" value="acpS"/>
    <property type="match status" value="1"/>
</dbReference>
<comment type="function">
    <text evidence="8">Transfers the 4'-phosphopantetheine moiety from coenzyme A to a Ser of acyl-carrier-protein.</text>
</comment>
<dbReference type="AlphaFoldDB" id="A0A0S7Y7M2"/>
<evidence type="ECO:0000256" key="4">
    <source>
        <dbReference type="ARBA" id="ARBA00022832"/>
    </source>
</evidence>
<dbReference type="Gene3D" id="3.90.470.20">
    <property type="entry name" value="4'-phosphopantetheinyl transferase domain"/>
    <property type="match status" value="1"/>
</dbReference>
<dbReference type="InterPro" id="IPR008278">
    <property type="entry name" value="4-PPantetheinyl_Trfase_dom"/>
</dbReference>
<feature type="domain" description="4'-phosphopantetheinyl transferase" evidence="9">
    <location>
        <begin position="4"/>
        <end position="116"/>
    </location>
</feature>
<comment type="cofactor">
    <cofactor evidence="8">
        <name>Mg(2+)</name>
        <dbReference type="ChEBI" id="CHEBI:18420"/>
    </cofactor>
</comment>
<dbReference type="GO" id="GO:0006633">
    <property type="term" value="P:fatty acid biosynthetic process"/>
    <property type="evidence" value="ECO:0007669"/>
    <property type="project" value="UniProtKB-UniRule"/>
</dbReference>
<reference evidence="10 11" key="1">
    <citation type="journal article" date="2015" name="Microbiome">
        <title>Genomic resolution of linkages in carbon, nitrogen, and sulfur cycling among widespread estuary sediment bacteria.</title>
        <authorList>
            <person name="Baker B.J."/>
            <person name="Lazar C.S."/>
            <person name="Teske A.P."/>
            <person name="Dick G.J."/>
        </authorList>
    </citation>
    <scope>NUCLEOTIDE SEQUENCE [LARGE SCALE GENOMIC DNA]</scope>
    <source>
        <strain evidence="10">DG_54_3</strain>
    </source>
</reference>
<dbReference type="NCBIfam" id="TIGR00556">
    <property type="entry name" value="pantethn_trn"/>
    <property type="match status" value="1"/>
</dbReference>
<comment type="similarity">
    <text evidence="8">Belongs to the P-Pant transferase superfamily. AcpS family.</text>
</comment>
<gene>
    <name evidence="8" type="primary">acpS</name>
    <name evidence="10" type="ORF">AMJ44_00845</name>
</gene>
<dbReference type="HAMAP" id="MF_00101">
    <property type="entry name" value="AcpS"/>
    <property type="match status" value="1"/>
</dbReference>
<protein>
    <recommendedName>
        <fullName evidence="8">Holo-[acyl-carrier-protein] synthase</fullName>
        <shortName evidence="8">Holo-ACP synthase</shortName>
        <ecNumber evidence="8">2.7.8.7</ecNumber>
    </recommendedName>
    <alternativeName>
        <fullName evidence="8">4'-phosphopantetheinyl transferase AcpS</fullName>
    </alternativeName>
</protein>
<evidence type="ECO:0000256" key="7">
    <source>
        <dbReference type="ARBA" id="ARBA00023160"/>
    </source>
</evidence>
<dbReference type="GO" id="GO:0005737">
    <property type="term" value="C:cytoplasm"/>
    <property type="evidence" value="ECO:0007669"/>
    <property type="project" value="UniProtKB-SubCell"/>
</dbReference>
<evidence type="ECO:0000256" key="1">
    <source>
        <dbReference type="ARBA" id="ARBA00022516"/>
    </source>
</evidence>
<dbReference type="InterPro" id="IPR004568">
    <property type="entry name" value="Ppantetheine-prot_Trfase_dom"/>
</dbReference>
<dbReference type="GO" id="GO:0000287">
    <property type="term" value="F:magnesium ion binding"/>
    <property type="evidence" value="ECO:0007669"/>
    <property type="project" value="UniProtKB-UniRule"/>
</dbReference>
<evidence type="ECO:0000256" key="6">
    <source>
        <dbReference type="ARBA" id="ARBA00023098"/>
    </source>
</evidence>
<comment type="caution">
    <text evidence="10">The sequence shown here is derived from an EMBL/GenBank/DDBJ whole genome shotgun (WGS) entry which is preliminary data.</text>
</comment>
<keyword evidence="5 8" id="KW-0460">Magnesium</keyword>
<keyword evidence="2 8" id="KW-0808">Transferase</keyword>
<evidence type="ECO:0000313" key="11">
    <source>
        <dbReference type="Proteomes" id="UP000051861"/>
    </source>
</evidence>
<dbReference type="InterPro" id="IPR037143">
    <property type="entry name" value="4-PPantetheinyl_Trfase_dom_sf"/>
</dbReference>